<dbReference type="InterPro" id="IPR004838">
    <property type="entry name" value="NHTrfase_class1_PyrdxlP-BS"/>
</dbReference>
<comment type="catalytic activity">
    <reaction evidence="7 8">
        <text>L-aspartate + 2-oxoglutarate = oxaloacetate + L-glutamate</text>
        <dbReference type="Rhea" id="RHEA:21824"/>
        <dbReference type="ChEBI" id="CHEBI:16452"/>
        <dbReference type="ChEBI" id="CHEBI:16810"/>
        <dbReference type="ChEBI" id="CHEBI:29985"/>
        <dbReference type="ChEBI" id="CHEBI:29991"/>
        <dbReference type="EC" id="2.6.1.1"/>
    </reaction>
</comment>
<dbReference type="PROSITE" id="PS00105">
    <property type="entry name" value="AA_TRANSFER_CLASS_1"/>
    <property type="match status" value="1"/>
</dbReference>
<evidence type="ECO:0000256" key="3">
    <source>
        <dbReference type="ARBA" id="ARBA00011738"/>
    </source>
</evidence>
<evidence type="ECO:0000313" key="10">
    <source>
        <dbReference type="EMBL" id="KAL2516884.1"/>
    </source>
</evidence>
<comment type="subunit">
    <text evidence="3 8">Homodimer.</text>
</comment>
<comment type="miscellaneous">
    <text evidence="8">In eukaryotes there are cytoplasmic, mitochondrial and chloroplastic isozymes.</text>
</comment>
<dbReference type="PANTHER" id="PTHR11879:SF57">
    <property type="entry name" value="ASPARTATE AMINOTRANSFERASE 3, CHLOROPLASTIC"/>
    <property type="match status" value="1"/>
</dbReference>
<name>A0ABD1TVX2_9LAMI</name>
<dbReference type="InterPro" id="IPR015421">
    <property type="entry name" value="PyrdxlP-dep_Trfase_major"/>
</dbReference>
<dbReference type="SUPFAM" id="SSF53383">
    <property type="entry name" value="PLP-dependent transferases"/>
    <property type="match status" value="1"/>
</dbReference>
<dbReference type="PRINTS" id="PR00799">
    <property type="entry name" value="TRANSAMINASE"/>
</dbReference>
<keyword evidence="6" id="KW-0663">Pyridoxal phosphate</keyword>
<dbReference type="Gene3D" id="3.40.640.10">
    <property type="entry name" value="Type I PLP-dependent aspartate aminotransferase-like (Major domain)"/>
    <property type="match status" value="1"/>
</dbReference>
<evidence type="ECO:0000313" key="11">
    <source>
        <dbReference type="Proteomes" id="UP001604336"/>
    </source>
</evidence>
<dbReference type="Gene3D" id="3.90.1150.10">
    <property type="entry name" value="Aspartate Aminotransferase, domain 1"/>
    <property type="match status" value="1"/>
</dbReference>
<dbReference type="NCBIfam" id="NF006719">
    <property type="entry name" value="PRK09257.1"/>
    <property type="match status" value="1"/>
</dbReference>
<dbReference type="InterPro" id="IPR015422">
    <property type="entry name" value="PyrdxlP-dep_Trfase_small"/>
</dbReference>
<dbReference type="Proteomes" id="UP001604336">
    <property type="component" value="Unassembled WGS sequence"/>
</dbReference>
<keyword evidence="11" id="KW-1185">Reference proteome</keyword>
<evidence type="ECO:0000256" key="1">
    <source>
        <dbReference type="ARBA" id="ARBA00001933"/>
    </source>
</evidence>
<accession>A0ABD1TVX2</accession>
<dbReference type="PANTHER" id="PTHR11879">
    <property type="entry name" value="ASPARTATE AMINOTRANSFERASE"/>
    <property type="match status" value="1"/>
</dbReference>
<dbReference type="FunFam" id="3.40.640.10:FF:000052">
    <property type="entry name" value="Aspartate aminotransferase"/>
    <property type="match status" value="1"/>
</dbReference>
<proteinExistence type="inferred from homology"/>
<feature type="domain" description="Aminotransferase class I/classII large" evidence="9">
    <location>
        <begin position="74"/>
        <end position="440"/>
    </location>
</feature>
<evidence type="ECO:0000259" key="9">
    <source>
        <dbReference type="Pfam" id="PF00155"/>
    </source>
</evidence>
<dbReference type="EMBL" id="JBFOLK010000004">
    <property type="protein sequence ID" value="KAL2516884.1"/>
    <property type="molecule type" value="Genomic_DNA"/>
</dbReference>
<gene>
    <name evidence="10" type="ORF">Adt_13131</name>
</gene>
<protein>
    <recommendedName>
        <fullName evidence="8">Aspartate aminotransferase</fullName>
        <ecNumber evidence="8">2.6.1.1</ecNumber>
    </recommendedName>
</protein>
<evidence type="ECO:0000256" key="2">
    <source>
        <dbReference type="ARBA" id="ARBA00007441"/>
    </source>
</evidence>
<evidence type="ECO:0000256" key="6">
    <source>
        <dbReference type="ARBA" id="ARBA00022898"/>
    </source>
</evidence>
<reference evidence="11" key="1">
    <citation type="submission" date="2024-07" db="EMBL/GenBank/DDBJ databases">
        <title>Two chromosome-level genome assemblies of Korean endemic species Abeliophyllum distichum and Forsythia ovata (Oleaceae).</title>
        <authorList>
            <person name="Jang H."/>
        </authorList>
    </citation>
    <scope>NUCLEOTIDE SEQUENCE [LARGE SCALE GENOMIC DNA]</scope>
</reference>
<comment type="caution">
    <text evidence="10">The sequence shown here is derived from an EMBL/GenBank/DDBJ whole genome shotgun (WGS) entry which is preliminary data.</text>
</comment>
<evidence type="ECO:0000256" key="7">
    <source>
        <dbReference type="ARBA" id="ARBA00049185"/>
    </source>
</evidence>
<evidence type="ECO:0000256" key="5">
    <source>
        <dbReference type="ARBA" id="ARBA00022679"/>
    </source>
</evidence>
<dbReference type="EC" id="2.6.1.1" evidence="8"/>
<dbReference type="GO" id="GO:0005737">
    <property type="term" value="C:cytoplasm"/>
    <property type="evidence" value="ECO:0007669"/>
    <property type="project" value="UniProtKB-ARBA"/>
</dbReference>
<dbReference type="Pfam" id="PF00155">
    <property type="entry name" value="Aminotran_1_2"/>
    <property type="match status" value="1"/>
</dbReference>
<dbReference type="InterPro" id="IPR004839">
    <property type="entry name" value="Aminotransferase_I/II_large"/>
</dbReference>
<keyword evidence="4 8" id="KW-0032">Aminotransferase</keyword>
<keyword evidence="5 8" id="KW-0808">Transferase</keyword>
<dbReference type="CDD" id="cd00609">
    <property type="entry name" value="AAT_like"/>
    <property type="match status" value="1"/>
</dbReference>
<organism evidence="10 11">
    <name type="scientific">Abeliophyllum distichum</name>
    <dbReference type="NCBI Taxonomy" id="126358"/>
    <lineage>
        <taxon>Eukaryota</taxon>
        <taxon>Viridiplantae</taxon>
        <taxon>Streptophyta</taxon>
        <taxon>Embryophyta</taxon>
        <taxon>Tracheophyta</taxon>
        <taxon>Spermatophyta</taxon>
        <taxon>Magnoliopsida</taxon>
        <taxon>eudicotyledons</taxon>
        <taxon>Gunneridae</taxon>
        <taxon>Pentapetalae</taxon>
        <taxon>asterids</taxon>
        <taxon>lamiids</taxon>
        <taxon>Lamiales</taxon>
        <taxon>Oleaceae</taxon>
        <taxon>Forsythieae</taxon>
        <taxon>Abeliophyllum</taxon>
    </lineage>
</organism>
<sequence length="448" mass="48892">MHSVIASPADRRLSALIRHLEGSSNAMDSDTITASPASGFPGARNSVFEHVVRGPEDPILGVTVAYNKDSSPLKLNLGVGAYRTEEGKPLVLNVVRRAEQMLVNDSSRVKEYLPIVGLADFNKLSAKLILGADSPAIQDNRVTTVQCLSGTGSLRVGGEFLARHYHQRTIYIPLPTWGNHPKVFTLAGLSVKTYRYYDPVTRGLNFQGLLEDLGSAPSGAIVLLHACAHNPTGVDPTPQQWEQIRQLMRSKALLPFFDSAYQGFASGNLDADAHSIRLFVADGGECIVAQSYAKNMGLYGERVGALSIVCKSADVASRVESQLKLVIRPMYSNPPIHGASIVATILKDKNMFQEWTIELKAMADRIINMRQQLFDALSTRGTPGDWSHIIKQIGMFTFTGLNSEQVAFMTKEYHIYMTSDGRISMAGLSSRTVPHLADAIHAAVTRVV</sequence>
<comment type="cofactor">
    <cofactor evidence="1">
        <name>pyridoxal 5'-phosphate</name>
        <dbReference type="ChEBI" id="CHEBI:597326"/>
    </cofactor>
</comment>
<dbReference type="InterPro" id="IPR000796">
    <property type="entry name" value="Asp_trans"/>
</dbReference>
<dbReference type="FunFam" id="3.90.1150.10:FF:000001">
    <property type="entry name" value="Aspartate aminotransferase"/>
    <property type="match status" value="1"/>
</dbReference>
<evidence type="ECO:0000256" key="8">
    <source>
        <dbReference type="RuleBase" id="RU000480"/>
    </source>
</evidence>
<comment type="similarity">
    <text evidence="2">Belongs to the class-I pyridoxal-phosphate-dependent aminotransferase family.</text>
</comment>
<dbReference type="AlphaFoldDB" id="A0ABD1TVX2"/>
<dbReference type="InterPro" id="IPR015424">
    <property type="entry name" value="PyrdxlP-dep_Trfase"/>
</dbReference>
<dbReference type="GO" id="GO:0004069">
    <property type="term" value="F:L-aspartate:2-oxoglutarate aminotransferase activity"/>
    <property type="evidence" value="ECO:0007669"/>
    <property type="project" value="UniProtKB-EC"/>
</dbReference>
<evidence type="ECO:0000256" key="4">
    <source>
        <dbReference type="ARBA" id="ARBA00022576"/>
    </source>
</evidence>